<keyword evidence="3" id="KW-1185">Reference proteome</keyword>
<feature type="transmembrane region" description="Helical" evidence="1">
    <location>
        <begin position="45"/>
        <end position="69"/>
    </location>
</feature>
<feature type="transmembrane region" description="Helical" evidence="1">
    <location>
        <begin position="75"/>
        <end position="92"/>
    </location>
</feature>
<keyword evidence="1" id="KW-1133">Transmembrane helix</keyword>
<reference evidence="2" key="2">
    <citation type="submission" date="2020-11" db="EMBL/GenBank/DDBJ databases">
        <authorList>
            <person name="McCartney M.A."/>
            <person name="Auch B."/>
            <person name="Kono T."/>
            <person name="Mallez S."/>
            <person name="Becker A."/>
            <person name="Gohl D.M."/>
            <person name="Silverstein K.A.T."/>
            <person name="Koren S."/>
            <person name="Bechman K.B."/>
            <person name="Herman A."/>
            <person name="Abrahante J.E."/>
            <person name="Garbe J."/>
        </authorList>
    </citation>
    <scope>NUCLEOTIDE SEQUENCE</scope>
    <source>
        <strain evidence="2">Duluth1</strain>
        <tissue evidence="2">Whole animal</tissue>
    </source>
</reference>
<protein>
    <submittedName>
        <fullName evidence="2">Uncharacterized protein</fullName>
    </submittedName>
</protein>
<organism evidence="2 3">
    <name type="scientific">Dreissena polymorpha</name>
    <name type="common">Zebra mussel</name>
    <name type="synonym">Mytilus polymorpha</name>
    <dbReference type="NCBI Taxonomy" id="45954"/>
    <lineage>
        <taxon>Eukaryota</taxon>
        <taxon>Metazoa</taxon>
        <taxon>Spiralia</taxon>
        <taxon>Lophotrochozoa</taxon>
        <taxon>Mollusca</taxon>
        <taxon>Bivalvia</taxon>
        <taxon>Autobranchia</taxon>
        <taxon>Heteroconchia</taxon>
        <taxon>Euheterodonta</taxon>
        <taxon>Imparidentia</taxon>
        <taxon>Neoheterodontei</taxon>
        <taxon>Myida</taxon>
        <taxon>Dreissenoidea</taxon>
        <taxon>Dreissenidae</taxon>
        <taxon>Dreissena</taxon>
    </lineage>
</organism>
<sequence length="98" mass="11323">MSLSERLIWTDASERDSVENNMSYRNSFKQTAQTLMRRRIMRRLIWVYTVCQALFEDSCEAAVGVFVMAGVLDDFLLMMSYPILTSILVVFVDNPVLC</sequence>
<dbReference type="EMBL" id="JAIWYP010000003">
    <property type="protein sequence ID" value="KAH3849414.1"/>
    <property type="molecule type" value="Genomic_DNA"/>
</dbReference>
<keyword evidence="1" id="KW-0812">Transmembrane</keyword>
<accession>A0A9D4L173</accession>
<dbReference type="Proteomes" id="UP000828390">
    <property type="component" value="Unassembled WGS sequence"/>
</dbReference>
<proteinExistence type="predicted"/>
<gene>
    <name evidence="2" type="ORF">DPMN_091814</name>
</gene>
<dbReference type="AlphaFoldDB" id="A0A9D4L173"/>
<evidence type="ECO:0000256" key="1">
    <source>
        <dbReference type="SAM" id="Phobius"/>
    </source>
</evidence>
<keyword evidence="1" id="KW-0472">Membrane</keyword>
<comment type="caution">
    <text evidence="2">The sequence shown here is derived from an EMBL/GenBank/DDBJ whole genome shotgun (WGS) entry which is preliminary data.</text>
</comment>
<name>A0A9D4L173_DREPO</name>
<reference evidence="2" key="1">
    <citation type="journal article" date="2019" name="bioRxiv">
        <title>The Genome of the Zebra Mussel, Dreissena polymorpha: A Resource for Invasive Species Research.</title>
        <authorList>
            <person name="McCartney M.A."/>
            <person name="Auch B."/>
            <person name="Kono T."/>
            <person name="Mallez S."/>
            <person name="Zhang Y."/>
            <person name="Obille A."/>
            <person name="Becker A."/>
            <person name="Abrahante J.E."/>
            <person name="Garbe J."/>
            <person name="Badalamenti J.P."/>
            <person name="Herman A."/>
            <person name="Mangelson H."/>
            <person name="Liachko I."/>
            <person name="Sullivan S."/>
            <person name="Sone E.D."/>
            <person name="Koren S."/>
            <person name="Silverstein K.A.T."/>
            <person name="Beckman K.B."/>
            <person name="Gohl D.M."/>
        </authorList>
    </citation>
    <scope>NUCLEOTIDE SEQUENCE</scope>
    <source>
        <strain evidence="2">Duluth1</strain>
        <tissue evidence="2">Whole animal</tissue>
    </source>
</reference>
<evidence type="ECO:0000313" key="2">
    <source>
        <dbReference type="EMBL" id="KAH3849414.1"/>
    </source>
</evidence>
<evidence type="ECO:0000313" key="3">
    <source>
        <dbReference type="Proteomes" id="UP000828390"/>
    </source>
</evidence>